<evidence type="ECO:0000256" key="1">
    <source>
        <dbReference type="ARBA" id="ARBA00022679"/>
    </source>
</evidence>
<dbReference type="RefSeq" id="WP_155042153.1">
    <property type="nucleotide sequence ID" value="NZ_WMIG01000027.1"/>
</dbReference>
<keyword evidence="1" id="KW-0808">Transferase</keyword>
<proteinExistence type="predicted"/>
<dbReference type="GO" id="GO:0008146">
    <property type="term" value="F:sulfotransferase activity"/>
    <property type="evidence" value="ECO:0007669"/>
    <property type="project" value="InterPro"/>
</dbReference>
<reference evidence="2 3" key="1">
    <citation type="submission" date="2019-11" db="EMBL/GenBank/DDBJ databases">
        <authorList>
            <person name="Dong K."/>
        </authorList>
    </citation>
    <scope>NUCLEOTIDE SEQUENCE [LARGE SCALE GENOMIC DNA]</scope>
    <source>
        <strain evidence="2 3">NBRC 112902</strain>
    </source>
</reference>
<dbReference type="PANTHER" id="PTHR10605">
    <property type="entry name" value="HEPARAN SULFATE SULFOTRANSFERASE"/>
    <property type="match status" value="1"/>
</dbReference>
<dbReference type="SUPFAM" id="SSF52540">
    <property type="entry name" value="P-loop containing nucleoside triphosphate hydrolases"/>
    <property type="match status" value="1"/>
</dbReference>
<evidence type="ECO:0000313" key="3">
    <source>
        <dbReference type="Proteomes" id="UP000449846"/>
    </source>
</evidence>
<dbReference type="AlphaFoldDB" id="A0A844HXL6"/>
<evidence type="ECO:0008006" key="4">
    <source>
        <dbReference type="Google" id="ProtNLM"/>
    </source>
</evidence>
<organism evidence="2 3">
    <name type="scientific">Paracoccus litorisediminis</name>
    <dbReference type="NCBI Taxonomy" id="2006130"/>
    <lineage>
        <taxon>Bacteria</taxon>
        <taxon>Pseudomonadati</taxon>
        <taxon>Pseudomonadota</taxon>
        <taxon>Alphaproteobacteria</taxon>
        <taxon>Rhodobacterales</taxon>
        <taxon>Paracoccaceae</taxon>
        <taxon>Paracoccus</taxon>
    </lineage>
</organism>
<dbReference type="OrthoDB" id="981508at2"/>
<sequence length="270" mass="31424">MTLPQIIGFGAHKAGTTWLHDNLIDNPSIWPSPIKEMQYFNHRMTGQKWMIPGMKRQIRRLHNKFEAAGMHEIAAQYAQLLGIEILTEEWYRAAYARCPDDKQSLDITPAYALLDADNLRYMHELLGPNFKAIYLIRDPADRIISAARKHMCESGDKQFVVEHWLRQITEEPHRKRSDYEATIQLLDDTLGDRVLYLPFKQIKTEPMALLRSVEKHSGLTEGGYPRASRVSHMSPRVHVPDGVQEAACILLRRQYDWLERRFTKDFLSKI</sequence>
<gene>
    <name evidence="2" type="ORF">GL300_23705</name>
</gene>
<keyword evidence="3" id="KW-1185">Reference proteome</keyword>
<dbReference type="EMBL" id="WMIG01000027">
    <property type="protein sequence ID" value="MTH62202.1"/>
    <property type="molecule type" value="Genomic_DNA"/>
</dbReference>
<accession>A0A844HXL6</accession>
<dbReference type="Pfam" id="PF13469">
    <property type="entry name" value="Sulfotransfer_3"/>
    <property type="match status" value="1"/>
</dbReference>
<name>A0A844HXL6_9RHOB</name>
<dbReference type="InterPro" id="IPR037359">
    <property type="entry name" value="NST/OST"/>
</dbReference>
<comment type="caution">
    <text evidence="2">The sequence shown here is derived from an EMBL/GenBank/DDBJ whole genome shotgun (WGS) entry which is preliminary data.</text>
</comment>
<dbReference type="Gene3D" id="3.40.50.300">
    <property type="entry name" value="P-loop containing nucleotide triphosphate hydrolases"/>
    <property type="match status" value="1"/>
</dbReference>
<dbReference type="PANTHER" id="PTHR10605:SF56">
    <property type="entry name" value="BIFUNCTIONAL HEPARAN SULFATE N-DEACETYLASE_N-SULFOTRANSFERASE"/>
    <property type="match status" value="1"/>
</dbReference>
<dbReference type="InterPro" id="IPR027417">
    <property type="entry name" value="P-loop_NTPase"/>
</dbReference>
<evidence type="ECO:0000313" key="2">
    <source>
        <dbReference type="EMBL" id="MTH62202.1"/>
    </source>
</evidence>
<dbReference type="Proteomes" id="UP000449846">
    <property type="component" value="Unassembled WGS sequence"/>
</dbReference>
<protein>
    <recommendedName>
        <fullName evidence="4">Sulfotransferase family protein</fullName>
    </recommendedName>
</protein>